<sequence>MPAVFLGVRHHSPACARLVASTIERLRPSYVLVEGPCDMNDRLDELLLGHELPVAVFSHYRDVERAATSWTPLCDYSPEWVALRAGRAAGAEVRFIDLPAWHPAFAERVNRYADAEARYAEATARLCARFDVDGVDALWDRLFEVADDADLPERLDTYFALVRGDTRADDGDRAREAYMASWVRAALAAPGDPTVLVVTGGFHQPALRGLVEAADVEETGTGGTGIGGTDAQVTYAEVTDTRAPGGRVAGNRAVSVGAAQSRTPDDGAADGSPRSDGSVTAGPSRPGDGTPDNATPGNWAPVDLTSGGSTADEATPGGPPPDEAAPGGRTADGTAPCGVTPDDAAPDGPTPDGLAPDGPTPGGRTADNPAPGDPTPDDGTPDDPPPDDLTPDDPTPGGRTADNPAPGDPTPDDGTPDDPPPDDLTPDDPTPGDLTLDDAAPDGLTPGDPTPDGQAPGGKAADDEESGGWAVGVDEPGLGVVGPPVWPGVPDAVEGALKGSFLVPYSFRQLDSFAGYESGMPSPGYYQRVWDEGVEEAADGLVRAVVSRLRARNHPVSTADLIAARALTQGLTALRDHPRPARTDVLDGMAGALICEDLDQPLPWTTRGTLTAGTHPVVVEMIAASGGDRVGTLHPDTPRPPLVADVAGRLAALGLTGDGPFTLDLTRPGDLERSRVLHRLRVLGVPGHERTEGPRGGADPRFDERWETRPAPARDAALIEAGAYGASLDEAAETVLTERARGLTGVPGGATASAGGPGSAPVSPPRVDHGPDADGLARTLFDVVLCGVERLSEPLLGALAARVRRLREAGPLGDVLATALGLWRHDRVFGTARSPLLVSVLDGAVEQLLWLFEGAHAPGATAPRPASAPRPGAPGGPGVDLARLAAVAAVRDALWHASGVLSVTRETVAAVACRVSGDDAAPPDLRGAAFGLHRCLTGTHDPAAVGATVRALPGVSVLGDWLAGLFAVARDELTTDQGSGGDGPKPLIGVVDGMVGAMSDEEFLIGLPALRQAFAFFPPRERERIAERLLERRGVRGSARSLLRTTADPVLLARAAALEDDVTRQLDRYGLGTAP</sequence>
<dbReference type="EMBL" id="JBBAYM010000006">
    <property type="protein sequence ID" value="MEI5609831.1"/>
    <property type="molecule type" value="Genomic_DNA"/>
</dbReference>
<proteinExistence type="predicted"/>
<accession>A0ABU8G9F5</accession>
<feature type="region of interest" description="Disordered" evidence="1">
    <location>
        <begin position="745"/>
        <end position="769"/>
    </location>
</feature>
<dbReference type="Pfam" id="PF18934">
    <property type="entry name" value="DUF5682"/>
    <property type="match status" value="2"/>
</dbReference>
<keyword evidence="3" id="KW-1185">Reference proteome</keyword>
<dbReference type="InterPro" id="IPR043737">
    <property type="entry name" value="DUF5682"/>
</dbReference>
<feature type="region of interest" description="Disordered" evidence="1">
    <location>
        <begin position="240"/>
        <end position="479"/>
    </location>
</feature>
<comment type="caution">
    <text evidence="2">The sequence shown here is derived from an EMBL/GenBank/DDBJ whole genome shotgun (WGS) entry which is preliminary data.</text>
</comment>
<name>A0ABU8G9F5_9ACTN</name>
<feature type="compositionally biased region" description="Acidic residues" evidence="1">
    <location>
        <begin position="375"/>
        <end position="391"/>
    </location>
</feature>
<evidence type="ECO:0000313" key="2">
    <source>
        <dbReference type="EMBL" id="MEI5609831.1"/>
    </source>
</evidence>
<protein>
    <submittedName>
        <fullName evidence="2">DUF5682 family protein</fullName>
    </submittedName>
</protein>
<feature type="compositionally biased region" description="Low complexity" evidence="1">
    <location>
        <begin position="441"/>
        <end position="453"/>
    </location>
</feature>
<evidence type="ECO:0000313" key="3">
    <source>
        <dbReference type="Proteomes" id="UP001365781"/>
    </source>
</evidence>
<organism evidence="2 3">
    <name type="scientific">Streptomyces brasiliscabiei</name>
    <dbReference type="NCBI Taxonomy" id="2736302"/>
    <lineage>
        <taxon>Bacteria</taxon>
        <taxon>Bacillati</taxon>
        <taxon>Actinomycetota</taxon>
        <taxon>Actinomycetes</taxon>
        <taxon>Kitasatosporales</taxon>
        <taxon>Streptomycetaceae</taxon>
        <taxon>Streptomyces</taxon>
    </lineage>
</organism>
<feature type="compositionally biased region" description="Low complexity" evidence="1">
    <location>
        <begin position="395"/>
        <end position="405"/>
    </location>
</feature>
<dbReference type="RefSeq" id="WP_336538671.1">
    <property type="nucleotide sequence ID" value="NZ_JBBAYM010000006.1"/>
</dbReference>
<reference evidence="2 3" key="1">
    <citation type="submission" date="2024-03" db="EMBL/GenBank/DDBJ databases">
        <title>First Report of Pectobacterium brasiliscabiei causing potato scab in china.</title>
        <authorList>
            <person name="Handique U."/>
        </authorList>
    </citation>
    <scope>NUCLEOTIDE SEQUENCE [LARGE SCALE GENOMIC DNA]</scope>
    <source>
        <strain evidence="2 3">ZRIMU1503</strain>
    </source>
</reference>
<dbReference type="Proteomes" id="UP001365781">
    <property type="component" value="Unassembled WGS sequence"/>
</dbReference>
<gene>
    <name evidence="2" type="ORF">WB403_11690</name>
</gene>
<feature type="compositionally biased region" description="Acidic residues" evidence="1">
    <location>
        <begin position="410"/>
        <end position="426"/>
    </location>
</feature>
<feature type="compositionally biased region" description="Low complexity" evidence="1">
    <location>
        <begin position="340"/>
        <end position="370"/>
    </location>
</feature>
<evidence type="ECO:0000256" key="1">
    <source>
        <dbReference type="SAM" id="MobiDB-lite"/>
    </source>
</evidence>